<organism evidence="11 12">
    <name type="scientific">Haloarcula salina</name>
    <dbReference type="NCBI Taxonomy" id="1429914"/>
    <lineage>
        <taxon>Archaea</taxon>
        <taxon>Methanobacteriati</taxon>
        <taxon>Methanobacteriota</taxon>
        <taxon>Stenosarchaea group</taxon>
        <taxon>Halobacteria</taxon>
        <taxon>Halobacteriales</taxon>
        <taxon>Haloarculaceae</taxon>
        <taxon>Haloarcula</taxon>
    </lineage>
</organism>
<feature type="transmembrane region" description="Helical" evidence="9">
    <location>
        <begin position="12"/>
        <end position="35"/>
    </location>
</feature>
<dbReference type="SUPFAM" id="SSF161093">
    <property type="entry name" value="MgtE membrane domain-like"/>
    <property type="match status" value="1"/>
</dbReference>
<keyword evidence="12" id="KW-1185">Reference proteome</keyword>
<evidence type="ECO:0000256" key="9">
    <source>
        <dbReference type="SAM" id="Phobius"/>
    </source>
</evidence>
<feature type="transmembrane region" description="Helical" evidence="9">
    <location>
        <begin position="163"/>
        <end position="187"/>
    </location>
</feature>
<protein>
    <submittedName>
        <fullName evidence="11">Magnesium transporter</fullName>
    </submittedName>
</protein>
<evidence type="ECO:0000256" key="1">
    <source>
        <dbReference type="ARBA" id="ARBA00004141"/>
    </source>
</evidence>
<evidence type="ECO:0000256" key="2">
    <source>
        <dbReference type="ARBA" id="ARBA00009749"/>
    </source>
</evidence>
<accession>A0AA41FX96</accession>
<dbReference type="Proteomes" id="UP001166304">
    <property type="component" value="Unassembled WGS sequence"/>
</dbReference>
<evidence type="ECO:0000259" key="10">
    <source>
        <dbReference type="Pfam" id="PF01769"/>
    </source>
</evidence>
<gene>
    <name evidence="11" type="ORF">KTS37_00545</name>
</gene>
<feature type="transmembrane region" description="Helical" evidence="9">
    <location>
        <begin position="124"/>
        <end position="151"/>
    </location>
</feature>
<keyword evidence="8 9" id="KW-0472">Membrane</keyword>
<comment type="caution">
    <text evidence="11">The sequence shown here is derived from an EMBL/GenBank/DDBJ whole genome shotgun (WGS) entry which is preliminary data.</text>
</comment>
<keyword evidence="6 9" id="KW-1133">Transmembrane helix</keyword>
<evidence type="ECO:0000313" key="12">
    <source>
        <dbReference type="Proteomes" id="UP001166304"/>
    </source>
</evidence>
<evidence type="ECO:0000256" key="5">
    <source>
        <dbReference type="ARBA" id="ARBA00022842"/>
    </source>
</evidence>
<proteinExistence type="inferred from homology"/>
<keyword evidence="3" id="KW-0813">Transport</keyword>
<keyword evidence="5" id="KW-0460">Magnesium</keyword>
<evidence type="ECO:0000256" key="4">
    <source>
        <dbReference type="ARBA" id="ARBA00022692"/>
    </source>
</evidence>
<dbReference type="InterPro" id="IPR036739">
    <property type="entry name" value="SLC41_membr_dom_sf"/>
</dbReference>
<evidence type="ECO:0000256" key="3">
    <source>
        <dbReference type="ARBA" id="ARBA00022448"/>
    </source>
</evidence>
<comment type="similarity">
    <text evidence="2">Belongs to the SLC41A transporter family.</text>
</comment>
<feature type="domain" description="SLC41A/MgtE integral membrane" evidence="10">
    <location>
        <begin position="52"/>
        <end position="182"/>
    </location>
</feature>
<evidence type="ECO:0000256" key="7">
    <source>
        <dbReference type="ARBA" id="ARBA00023065"/>
    </source>
</evidence>
<dbReference type="Pfam" id="PF01769">
    <property type="entry name" value="MgtE"/>
    <property type="match status" value="1"/>
</dbReference>
<evidence type="ECO:0000256" key="6">
    <source>
        <dbReference type="ARBA" id="ARBA00022989"/>
    </source>
</evidence>
<name>A0AA41FX96_9EURY</name>
<keyword evidence="7" id="KW-0406">Ion transport</keyword>
<dbReference type="Gene3D" id="1.10.357.20">
    <property type="entry name" value="SLC41 divalent cation transporters, integral membrane domain"/>
    <property type="match status" value="1"/>
</dbReference>
<dbReference type="GO" id="GO:0008324">
    <property type="term" value="F:monoatomic cation transmembrane transporter activity"/>
    <property type="evidence" value="ECO:0007669"/>
    <property type="project" value="InterPro"/>
</dbReference>
<dbReference type="EMBL" id="JAHQXE010000001">
    <property type="protein sequence ID" value="MBV0900261.1"/>
    <property type="molecule type" value="Genomic_DNA"/>
</dbReference>
<comment type="subcellular location">
    <subcellularLocation>
        <location evidence="1">Membrane</location>
        <topology evidence="1">Multi-pass membrane protein</topology>
    </subcellularLocation>
</comment>
<reference evidence="11" key="1">
    <citation type="submission" date="2021-06" db="EMBL/GenBank/DDBJ databases">
        <title>New haloarchaea isolates fom saline soil.</title>
        <authorList>
            <person name="Duran-Viseras A."/>
            <person name="Sanchez-Porro C.S."/>
            <person name="Ventosa A."/>
        </authorList>
    </citation>
    <scope>NUCLEOTIDE SEQUENCE</scope>
    <source>
        <strain evidence="11">JCM 18369</strain>
    </source>
</reference>
<dbReference type="GO" id="GO:0016020">
    <property type="term" value="C:membrane"/>
    <property type="evidence" value="ECO:0007669"/>
    <property type="project" value="UniProtKB-SubCell"/>
</dbReference>
<dbReference type="AlphaFoldDB" id="A0AA41FX96"/>
<dbReference type="InterPro" id="IPR045349">
    <property type="entry name" value="SLC41A1-3"/>
</dbReference>
<keyword evidence="4 9" id="KW-0812">Transmembrane</keyword>
<dbReference type="PANTHER" id="PTHR16228">
    <property type="entry name" value="DIVALENT CATION TRANSPORTER SOLUTE CARRIER FAMILY 41"/>
    <property type="match status" value="1"/>
</dbReference>
<feature type="transmembrane region" description="Helical" evidence="9">
    <location>
        <begin position="47"/>
        <end position="68"/>
    </location>
</feature>
<sequence>MTDFDAQWSVPGIVRTMFPILLVLTAIELGSGLVLDTFEGTLLRYPSLLVLVPVTIGMAGNLGSVLAARLSTAFHLGLLSFEATDDRLAGNALATVGLAVTIFPLVGAGAWGVQTALGGTALPLPTVVLVALLSGSLLAVLAIVVTAVTTYAAYRFGLDPDDVVIPVVTNVCDVLGVVVLFGAVRLLV</sequence>
<evidence type="ECO:0000313" key="11">
    <source>
        <dbReference type="EMBL" id="MBV0900261.1"/>
    </source>
</evidence>
<dbReference type="PANTHER" id="PTHR16228:SF7">
    <property type="entry name" value="SLC41A_MGTE INTEGRAL MEMBRANE DOMAIN-CONTAINING PROTEIN"/>
    <property type="match status" value="1"/>
</dbReference>
<dbReference type="InterPro" id="IPR006667">
    <property type="entry name" value="SLC41_membr_dom"/>
</dbReference>
<evidence type="ECO:0000256" key="8">
    <source>
        <dbReference type="ARBA" id="ARBA00023136"/>
    </source>
</evidence>
<feature type="transmembrane region" description="Helical" evidence="9">
    <location>
        <begin position="88"/>
        <end position="112"/>
    </location>
</feature>